<evidence type="ECO:0000313" key="8">
    <source>
        <dbReference type="EMBL" id="KAA0188129.1"/>
    </source>
</evidence>
<dbReference type="GO" id="GO:0034707">
    <property type="term" value="C:chloride channel complex"/>
    <property type="evidence" value="ECO:0007669"/>
    <property type="project" value="UniProtKB-KW"/>
</dbReference>
<dbReference type="EMBL" id="JQDR03014449">
    <property type="protein sequence ID" value="KAA0188129.1"/>
    <property type="molecule type" value="Genomic_DNA"/>
</dbReference>
<protein>
    <recommendedName>
        <fullName evidence="6">Bestrophin homolog</fullName>
    </recommendedName>
</protein>
<dbReference type="GeneID" id="108664905"/>
<keyword evidence="6" id="KW-0813">Transport</keyword>
<dbReference type="PANTHER" id="PTHR10736:SF65">
    <property type="entry name" value="BESTROPHIN 1, ISOFORM C-RELATED"/>
    <property type="match status" value="1"/>
</dbReference>
<proteinExistence type="inferred from homology"/>
<reference evidence="8" key="2">
    <citation type="journal article" date="2018" name="Environ. Sci. Technol.">
        <title>The Toxicogenome of Hyalella azteca: A Model for Sediment Ecotoxicology and Evolutionary Toxicology.</title>
        <authorList>
            <person name="Poynton H.C."/>
            <person name="Hasenbein S."/>
            <person name="Benoit J.B."/>
            <person name="Sepulveda M.S."/>
            <person name="Poelchau M.F."/>
            <person name="Hughes D.S.T."/>
            <person name="Murali S.C."/>
            <person name="Chen S."/>
            <person name="Glastad K.M."/>
            <person name="Goodisman M.A.D."/>
            <person name="Werren J.H."/>
            <person name="Vineis J.H."/>
            <person name="Bowen J.L."/>
            <person name="Friedrich M."/>
            <person name="Jones J."/>
            <person name="Robertson H.M."/>
            <person name="Feyereisen R."/>
            <person name="Mechler-Hickson A."/>
            <person name="Mathers N."/>
            <person name="Lee C.E."/>
            <person name="Colbourne J.K."/>
            <person name="Biales A."/>
            <person name="Johnston J.S."/>
            <person name="Wellborn G.A."/>
            <person name="Rosendale A.J."/>
            <person name="Cridge A.G."/>
            <person name="Munoz-Torres M.C."/>
            <person name="Bain P.A."/>
            <person name="Manny A.R."/>
            <person name="Major K.M."/>
            <person name="Lambert F.N."/>
            <person name="Vulpe C.D."/>
            <person name="Tuck P."/>
            <person name="Blalock B.J."/>
            <person name="Lin Y.Y."/>
            <person name="Smith M.E."/>
            <person name="Ochoa-Acuna H."/>
            <person name="Chen M.M."/>
            <person name="Childers C.P."/>
            <person name="Qu J."/>
            <person name="Dugan S."/>
            <person name="Lee S.L."/>
            <person name="Chao H."/>
            <person name="Dinh H."/>
            <person name="Han Y."/>
            <person name="Doddapaneni H."/>
            <person name="Worley K.C."/>
            <person name="Muzny D.M."/>
            <person name="Gibbs R.A."/>
            <person name="Richards S."/>
        </authorList>
    </citation>
    <scope>NUCLEOTIDE SEQUENCE</scope>
    <source>
        <strain evidence="8">HAZT.00-mixed</strain>
        <tissue evidence="8">Whole organism</tissue>
    </source>
</reference>
<evidence type="ECO:0000313" key="10">
    <source>
        <dbReference type="RefSeq" id="XP_047740018.1"/>
    </source>
</evidence>
<keyword evidence="6" id="KW-0869">Chloride channel</keyword>
<reference evidence="8" key="3">
    <citation type="submission" date="2019-06" db="EMBL/GenBank/DDBJ databases">
        <authorList>
            <person name="Poynton C."/>
            <person name="Hasenbein S."/>
            <person name="Benoit J.B."/>
            <person name="Sepulveda M.S."/>
            <person name="Poelchau M.F."/>
            <person name="Murali S.C."/>
            <person name="Chen S."/>
            <person name="Glastad K.M."/>
            <person name="Werren J.H."/>
            <person name="Vineis J.H."/>
            <person name="Bowen J.L."/>
            <person name="Friedrich M."/>
            <person name="Jones J."/>
            <person name="Robertson H.M."/>
            <person name="Feyereisen R."/>
            <person name="Mechler-Hickson A."/>
            <person name="Mathers N."/>
            <person name="Lee C.E."/>
            <person name="Colbourne J.K."/>
            <person name="Biales A."/>
            <person name="Johnston J.S."/>
            <person name="Wellborn G.A."/>
            <person name="Rosendale A.J."/>
            <person name="Cridge A.G."/>
            <person name="Munoz-Torres M.C."/>
            <person name="Bain P.A."/>
            <person name="Manny A.R."/>
            <person name="Major K.M."/>
            <person name="Lambert F.N."/>
            <person name="Vulpe C.D."/>
            <person name="Tuck P."/>
            <person name="Blalock B.J."/>
            <person name="Lin Y.-Y."/>
            <person name="Smith M.E."/>
            <person name="Ochoa-Acuna H."/>
            <person name="Chen M.-J.M."/>
            <person name="Childers C.P."/>
            <person name="Qu J."/>
            <person name="Dugan S."/>
            <person name="Lee S.L."/>
            <person name="Chao H."/>
            <person name="Dinh H."/>
            <person name="Han Y."/>
            <person name="Doddapaneni H."/>
            <person name="Worley K.C."/>
            <person name="Muzny D.M."/>
            <person name="Gibbs R.A."/>
            <person name="Richards S."/>
        </authorList>
    </citation>
    <scope>NUCLEOTIDE SEQUENCE</scope>
    <source>
        <strain evidence="8">HAZT.00-mixed</strain>
        <tissue evidence="8">Whole organism</tissue>
    </source>
</reference>
<comment type="similarity">
    <text evidence="5 6">Belongs to the anion channel-forming bestrophin (TC 1.A.46) family. Calcium-sensitive chloride channel subfamily.</text>
</comment>
<evidence type="ECO:0000256" key="1">
    <source>
        <dbReference type="ARBA" id="ARBA00004370"/>
    </source>
</evidence>
<reference evidence="10" key="4">
    <citation type="submission" date="2025-04" db="UniProtKB">
        <authorList>
            <consortium name="RefSeq"/>
        </authorList>
    </citation>
    <scope>IDENTIFICATION</scope>
    <source>
        <tissue evidence="10">Whole organism</tissue>
    </source>
</reference>
<feature type="compositionally biased region" description="Basic residues" evidence="7">
    <location>
        <begin position="428"/>
        <end position="443"/>
    </location>
</feature>
<reference evidence="8" key="1">
    <citation type="submission" date="2014-08" db="EMBL/GenBank/DDBJ databases">
        <authorList>
            <person name="Murali S."/>
            <person name="Richards S."/>
            <person name="Bandaranaike D."/>
            <person name="Bellair M."/>
            <person name="Blankenburg K."/>
            <person name="Chao H."/>
            <person name="Dinh H."/>
            <person name="Doddapaneni H."/>
            <person name="Dugan-Rocha S."/>
            <person name="Elkadiri S."/>
            <person name="Gnanaolivu R."/>
            <person name="Hughes D."/>
            <person name="Lee S."/>
            <person name="Li M."/>
            <person name="Ming W."/>
            <person name="Munidasa M."/>
            <person name="Muniz J."/>
            <person name="Nguyen L."/>
            <person name="Osuji N."/>
            <person name="Pu L.-L."/>
            <person name="Puazo M."/>
            <person name="Skinner E."/>
            <person name="Qu C."/>
            <person name="Quiroz J."/>
            <person name="Raj R."/>
            <person name="Weissenberger G."/>
            <person name="Xin Y."/>
            <person name="Zou X."/>
            <person name="Han Y."/>
            <person name="Worley K."/>
            <person name="Muzny D."/>
            <person name="Gibbs R."/>
        </authorList>
    </citation>
    <scope>NUCLEOTIDE SEQUENCE</scope>
    <source>
        <strain evidence="8">HAZT.00-mixed</strain>
        <tissue evidence="8">Whole organism</tissue>
    </source>
</reference>
<dbReference type="PANTHER" id="PTHR10736">
    <property type="entry name" value="BESTROPHIN"/>
    <property type="match status" value="1"/>
</dbReference>
<name>A0A6A0GTX7_HYAAZ</name>
<feature type="region of interest" description="Disordered" evidence="7">
    <location>
        <begin position="428"/>
        <end position="468"/>
    </location>
</feature>
<dbReference type="OrthoDB" id="201595at2759"/>
<dbReference type="InterPro" id="IPR000615">
    <property type="entry name" value="Bestrophin"/>
</dbReference>
<keyword evidence="3 6" id="KW-1133">Transmembrane helix</keyword>
<gene>
    <name evidence="10" type="primary">LOC108664905</name>
    <name evidence="8" type="ORF">HAZT_HAZT005341</name>
</gene>
<comment type="subcellular location">
    <subcellularLocation>
        <location evidence="6">Cell membrane</location>
        <topology evidence="6">Multi-pass membrane protein</topology>
    </subcellularLocation>
    <subcellularLocation>
        <location evidence="1">Membrane</location>
    </subcellularLocation>
</comment>
<evidence type="ECO:0000256" key="6">
    <source>
        <dbReference type="RuleBase" id="RU363126"/>
    </source>
</evidence>
<evidence type="ECO:0000313" key="9">
    <source>
        <dbReference type="Proteomes" id="UP000694843"/>
    </source>
</evidence>
<evidence type="ECO:0000256" key="7">
    <source>
        <dbReference type="SAM" id="MobiDB-lite"/>
    </source>
</evidence>
<keyword evidence="6" id="KW-0868">Chloride</keyword>
<dbReference type="Pfam" id="PF01062">
    <property type="entry name" value="Bestrophin"/>
    <property type="match status" value="1"/>
</dbReference>
<dbReference type="AlphaFoldDB" id="A0A6A0GTX7"/>
<keyword evidence="2 6" id="KW-0812">Transmembrane</keyword>
<dbReference type="Proteomes" id="UP000711488">
    <property type="component" value="Unassembled WGS sequence"/>
</dbReference>
<keyword evidence="4 6" id="KW-0472">Membrane</keyword>
<feature type="transmembrane region" description="Helical" evidence="6">
    <location>
        <begin position="248"/>
        <end position="271"/>
    </location>
</feature>
<evidence type="ECO:0000256" key="3">
    <source>
        <dbReference type="ARBA" id="ARBA00022989"/>
    </source>
</evidence>
<organism evidence="8">
    <name type="scientific">Hyalella azteca</name>
    <name type="common">Amphipod</name>
    <dbReference type="NCBI Taxonomy" id="294128"/>
    <lineage>
        <taxon>Eukaryota</taxon>
        <taxon>Metazoa</taxon>
        <taxon>Ecdysozoa</taxon>
        <taxon>Arthropoda</taxon>
        <taxon>Crustacea</taxon>
        <taxon>Multicrustacea</taxon>
        <taxon>Malacostraca</taxon>
        <taxon>Eumalacostraca</taxon>
        <taxon>Peracarida</taxon>
        <taxon>Amphipoda</taxon>
        <taxon>Senticaudata</taxon>
        <taxon>Talitrida</taxon>
        <taxon>Talitroidea</taxon>
        <taxon>Hyalellidae</taxon>
        <taxon>Hyalella</taxon>
    </lineage>
</organism>
<keyword evidence="9" id="KW-1185">Reference proteome</keyword>
<keyword evidence="6" id="KW-0407">Ion channel</keyword>
<sequence>MTVTYSRNVALSQKSFSVFLKLLFRWRGSVYKLVWRDLVVFTLVYAALSLVYNFALQDGGKRLFANVVTGVRENGRIEVSSLIFVLGFYTSHVMQQRHAFYSVIPCTDAFAMAVSAALRGRDSHVLRLRQTLVRYANLACTLTLTNICLPLKKRMPTAKHFIETGFMTEQESEIIQNLDPKAKGFGRTYWVPLVWATNVITRSETYVGDREKTTEISGLNTSRMLDELHKLSRSCNQLMSHDQEIIPLVYTQMVTLAVYLYALGAVIAGQFLDGDHTTEGLNYNYYVPAALLLQIGFYCGWLRVAETLINPLGEDDNDFDINPIINRNITVSRQIIGKHGMCPEQFAEDEVDYFTNKWPRNELPYTVASKTFDKEPYRGSFAEYEVRSEKQKFVVSFEPDQVDIEMMTLQEPEDDQVSRKGVLPSVLRRRKSRKTTRHLRPRMKTVSIEELEQQRKRQTKVERQTEKC</sequence>
<accession>A0A6A0GTX7</accession>
<feature type="compositionally biased region" description="Basic and acidic residues" evidence="7">
    <location>
        <begin position="452"/>
        <end position="468"/>
    </location>
</feature>
<dbReference type="InterPro" id="IPR021134">
    <property type="entry name" value="Bestrophin-like"/>
</dbReference>
<evidence type="ECO:0000256" key="4">
    <source>
        <dbReference type="ARBA" id="ARBA00023136"/>
    </source>
</evidence>
<dbReference type="GO" id="GO:0005254">
    <property type="term" value="F:chloride channel activity"/>
    <property type="evidence" value="ECO:0007669"/>
    <property type="project" value="UniProtKB-KW"/>
</dbReference>
<evidence type="ECO:0000256" key="5">
    <source>
        <dbReference type="ARBA" id="ARBA00034769"/>
    </source>
</evidence>
<dbReference type="Proteomes" id="UP000694843">
    <property type="component" value="Unplaced"/>
</dbReference>
<evidence type="ECO:0000256" key="2">
    <source>
        <dbReference type="ARBA" id="ARBA00022692"/>
    </source>
</evidence>
<dbReference type="GO" id="GO:0005886">
    <property type="term" value="C:plasma membrane"/>
    <property type="evidence" value="ECO:0007669"/>
    <property type="project" value="UniProtKB-SubCell"/>
</dbReference>
<keyword evidence="6" id="KW-0406">Ion transport</keyword>
<feature type="transmembrane region" description="Helical" evidence="6">
    <location>
        <begin position="33"/>
        <end position="55"/>
    </location>
</feature>
<dbReference type="KEGG" id="hazt:108664905"/>
<dbReference type="RefSeq" id="XP_047740018.1">
    <property type="nucleotide sequence ID" value="XM_047884062.1"/>
</dbReference>
<comment type="function">
    <text evidence="6">Forms chloride channels.</text>
</comment>
<keyword evidence="6" id="KW-1003">Cell membrane</keyword>
<feature type="transmembrane region" description="Helical" evidence="6">
    <location>
        <begin position="283"/>
        <end position="302"/>
    </location>
</feature>